<evidence type="ECO:0008006" key="7">
    <source>
        <dbReference type="Google" id="ProtNLM"/>
    </source>
</evidence>
<dbReference type="Pfam" id="PF00352">
    <property type="entry name" value="TBP"/>
    <property type="match status" value="1"/>
</dbReference>
<dbReference type="InterPro" id="IPR000814">
    <property type="entry name" value="TBP"/>
</dbReference>
<evidence type="ECO:0000256" key="1">
    <source>
        <dbReference type="ARBA" id="ARBA00005560"/>
    </source>
</evidence>
<sequence length="365" mass="40888">MSISAYQNDHGNYALNGTSVTTNKTTKAANSTYVALETSLHTESASSQTESAVWHSNTTKNNFLDGFSSQHSNSIRNSLLETSDLHFSAVSEFSQSQIDSFHLNVPVHEDEEHVEDASSRKMGHEEQTEEAPPSTSSEIADRDDSDEDGEIDIQIRNVVCNYTLPLHIDLHRVALSSGNVALDRGRGVSASNCVFRLSNESECKRAARGVARMVQKSMGKMMDVVRIRNYRVCNVLATCKMPFGVKIEELAQKYPDCAQYEPELSVGLIWRSTTASESDVMKAIEVIYPIIKEFRCALRLRNPTIAKSSRKRKHVISNNNNKRPHVMQPNLHGMQRFPSSSGVFGNRVYFSDEDDEEEDEFEDVV</sequence>
<name>A0A238BPF4_9BILA</name>
<gene>
    <name evidence="5" type="ORF">X798_05866</name>
</gene>
<evidence type="ECO:0000313" key="5">
    <source>
        <dbReference type="EMBL" id="OZC07122.1"/>
    </source>
</evidence>
<evidence type="ECO:0000256" key="3">
    <source>
        <dbReference type="ARBA" id="ARBA00023163"/>
    </source>
</evidence>
<dbReference type="EMBL" id="KZ270042">
    <property type="protein sequence ID" value="OZC07122.1"/>
    <property type="molecule type" value="Genomic_DNA"/>
</dbReference>
<dbReference type="Proteomes" id="UP000242913">
    <property type="component" value="Unassembled WGS sequence"/>
</dbReference>
<accession>A0A238BPF4</accession>
<dbReference type="GO" id="GO:0006352">
    <property type="term" value="P:DNA-templated transcription initiation"/>
    <property type="evidence" value="ECO:0007669"/>
    <property type="project" value="InterPro"/>
</dbReference>
<feature type="region of interest" description="Disordered" evidence="4">
    <location>
        <begin position="308"/>
        <end position="339"/>
    </location>
</feature>
<evidence type="ECO:0000256" key="4">
    <source>
        <dbReference type="SAM" id="MobiDB-lite"/>
    </source>
</evidence>
<evidence type="ECO:0000256" key="2">
    <source>
        <dbReference type="ARBA" id="ARBA00023125"/>
    </source>
</evidence>
<evidence type="ECO:0000313" key="6">
    <source>
        <dbReference type="Proteomes" id="UP000242913"/>
    </source>
</evidence>
<dbReference type="SUPFAM" id="SSF55945">
    <property type="entry name" value="TATA-box binding protein-like"/>
    <property type="match status" value="2"/>
</dbReference>
<keyword evidence="3" id="KW-0804">Transcription</keyword>
<proteinExistence type="inferred from homology"/>
<comment type="similarity">
    <text evidence="1">Belongs to the TBP family.</text>
</comment>
<feature type="compositionally biased region" description="Basic and acidic residues" evidence="4">
    <location>
        <begin position="109"/>
        <end position="126"/>
    </location>
</feature>
<dbReference type="GO" id="GO:0003677">
    <property type="term" value="F:DNA binding"/>
    <property type="evidence" value="ECO:0007669"/>
    <property type="project" value="UniProtKB-KW"/>
</dbReference>
<keyword evidence="2" id="KW-0238">DNA-binding</keyword>
<dbReference type="OrthoDB" id="2127950at2759"/>
<reference evidence="5 6" key="1">
    <citation type="submission" date="2015-12" db="EMBL/GenBank/DDBJ databases">
        <title>Draft genome of the nematode, Onchocerca flexuosa.</title>
        <authorList>
            <person name="Mitreva M."/>
        </authorList>
    </citation>
    <scope>NUCLEOTIDE SEQUENCE [LARGE SCALE GENOMIC DNA]</scope>
    <source>
        <strain evidence="5">Red Deer</strain>
    </source>
</reference>
<dbReference type="InterPro" id="IPR012295">
    <property type="entry name" value="TBP_dom_sf"/>
</dbReference>
<feature type="region of interest" description="Disordered" evidence="4">
    <location>
        <begin position="109"/>
        <end position="146"/>
    </location>
</feature>
<protein>
    <recommendedName>
        <fullName evidence="7">TATA box-binding protein-like 1</fullName>
    </recommendedName>
</protein>
<dbReference type="AlphaFoldDB" id="A0A238BPF4"/>
<keyword evidence="6" id="KW-1185">Reference proteome</keyword>
<dbReference type="PANTHER" id="PTHR10126">
    <property type="entry name" value="TATA-BOX BINDING PROTEIN"/>
    <property type="match status" value="1"/>
</dbReference>
<organism evidence="5 6">
    <name type="scientific">Onchocerca flexuosa</name>
    <dbReference type="NCBI Taxonomy" id="387005"/>
    <lineage>
        <taxon>Eukaryota</taxon>
        <taxon>Metazoa</taxon>
        <taxon>Ecdysozoa</taxon>
        <taxon>Nematoda</taxon>
        <taxon>Chromadorea</taxon>
        <taxon>Rhabditida</taxon>
        <taxon>Spirurina</taxon>
        <taxon>Spiruromorpha</taxon>
        <taxon>Filarioidea</taxon>
        <taxon>Onchocercidae</taxon>
        <taxon>Onchocerca</taxon>
    </lineage>
</organism>
<dbReference type="Gene3D" id="3.30.310.10">
    <property type="entry name" value="TATA-Binding Protein"/>
    <property type="match status" value="1"/>
</dbReference>